<proteinExistence type="predicted"/>
<accession>A0A1F6MTM0</accession>
<keyword evidence="1" id="KW-0472">Membrane</keyword>
<name>A0A1F6MTM0_9BACT</name>
<reference evidence="2 3" key="1">
    <citation type="journal article" date="2016" name="Nat. Commun.">
        <title>Thousands of microbial genomes shed light on interconnected biogeochemical processes in an aquifer system.</title>
        <authorList>
            <person name="Anantharaman K."/>
            <person name="Brown C.T."/>
            <person name="Hug L.A."/>
            <person name="Sharon I."/>
            <person name="Castelle C.J."/>
            <person name="Probst A.J."/>
            <person name="Thomas B.C."/>
            <person name="Singh A."/>
            <person name="Wilkins M.J."/>
            <person name="Karaoz U."/>
            <person name="Brodie E.L."/>
            <person name="Williams K.H."/>
            <person name="Hubbard S.S."/>
            <person name="Banfield J.F."/>
        </authorList>
    </citation>
    <scope>NUCLEOTIDE SEQUENCE [LARGE SCALE GENOMIC DNA]</scope>
</reference>
<dbReference type="EMBL" id="MFQN01000011">
    <property type="protein sequence ID" value="OGH75014.1"/>
    <property type="molecule type" value="Genomic_DNA"/>
</dbReference>
<evidence type="ECO:0000256" key="1">
    <source>
        <dbReference type="SAM" id="Phobius"/>
    </source>
</evidence>
<organism evidence="2 3">
    <name type="scientific">Candidatus Magasanikbacteria bacterium RIFCSPLOWO2_12_FULL_43_12</name>
    <dbReference type="NCBI Taxonomy" id="1798692"/>
    <lineage>
        <taxon>Bacteria</taxon>
        <taxon>Candidatus Magasanikiibacteriota</taxon>
    </lineage>
</organism>
<dbReference type="STRING" id="1798692.A3G00_01525"/>
<dbReference type="Proteomes" id="UP000178347">
    <property type="component" value="Unassembled WGS sequence"/>
</dbReference>
<keyword evidence="1" id="KW-0812">Transmembrane</keyword>
<comment type="caution">
    <text evidence="2">The sequence shown here is derived from an EMBL/GenBank/DDBJ whole genome shotgun (WGS) entry which is preliminary data.</text>
</comment>
<sequence>MFAKPKTPDKFSRYTDPTGEFSNRELKLGVWYLKHKLLLQKIGLRLLIVWCVVTVGYSFGYWLYYFSYGYFQDQKMAGNLAREIPNHAVVNALFNAKDLQVGRIEVYNSVSELFDFTAQVKNPNSRNTARVTYKFVYNGGETALAQTMLLPMSERPIVYFGQKSDIYPTAPRLVIEKVEWKRVGAEEVPDIGAFLAERLNFTMENFVFTKASQITGTLNHQIEFDLFNDSAYGYWEPKFYVELIDGVQTVGTIYLVVPKFKAGEMRHIDLRSLVDTLDVSEVKIWPAFNPFDQAAYLKVE</sequence>
<protein>
    <submittedName>
        <fullName evidence="2">Uncharacterized protein</fullName>
    </submittedName>
</protein>
<evidence type="ECO:0000313" key="3">
    <source>
        <dbReference type="Proteomes" id="UP000178347"/>
    </source>
</evidence>
<evidence type="ECO:0000313" key="2">
    <source>
        <dbReference type="EMBL" id="OGH75014.1"/>
    </source>
</evidence>
<feature type="transmembrane region" description="Helical" evidence="1">
    <location>
        <begin position="42"/>
        <end position="64"/>
    </location>
</feature>
<gene>
    <name evidence="2" type="ORF">A3G00_01525</name>
</gene>
<dbReference type="AlphaFoldDB" id="A0A1F6MTM0"/>
<keyword evidence="1" id="KW-1133">Transmembrane helix</keyword>